<sequence length="163" mass="18829">MAGRPRKVIDISTGKIGKEAIKNRKIQEEKLKLGREQLKAPEWLRDEAKEEFERVVEEAGKIDILDNLDLGILAIYCNAYSCYVDVSKLIQENGYLGMRTTKYDDYETVHPLLIVQEKYVKQIMQCSTKLGLATTDRLKLIVPTKEDPKENKFIELIRNRKQG</sequence>
<proteinExistence type="predicted"/>
<dbReference type="RefSeq" id="WP_005982132.1">
    <property type="nucleotide sequence ID" value="NZ_CABKNW010000005.1"/>
</dbReference>
<dbReference type="Proteomes" id="UP000249008">
    <property type="component" value="Chromosome 1"/>
</dbReference>
<dbReference type="EMBL" id="LS483487">
    <property type="protein sequence ID" value="SQJ04781.1"/>
    <property type="molecule type" value="Genomic_DNA"/>
</dbReference>
<accession>A0AAX2JCH3</accession>
<reference evidence="1 2" key="1">
    <citation type="submission" date="2018-06" db="EMBL/GenBank/DDBJ databases">
        <authorList>
            <consortium name="Pathogen Informatics"/>
            <person name="Doyle S."/>
        </authorList>
    </citation>
    <scope>NUCLEOTIDE SEQUENCE [LARGE SCALE GENOMIC DNA]</scope>
    <source>
        <strain evidence="1 2">NCTC12112</strain>
    </source>
</reference>
<evidence type="ECO:0000313" key="2">
    <source>
        <dbReference type="Proteomes" id="UP000249008"/>
    </source>
</evidence>
<organism evidence="1 2">
    <name type="scientific">Fusobacterium ulcerans</name>
    <dbReference type="NCBI Taxonomy" id="861"/>
    <lineage>
        <taxon>Bacteria</taxon>
        <taxon>Fusobacteriati</taxon>
        <taxon>Fusobacteriota</taxon>
        <taxon>Fusobacteriia</taxon>
        <taxon>Fusobacteriales</taxon>
        <taxon>Fusobacteriaceae</taxon>
        <taxon>Fusobacterium</taxon>
    </lineage>
</organism>
<name>A0AAX2JCH3_9FUSO</name>
<dbReference type="GeneID" id="78453213"/>
<evidence type="ECO:0000313" key="1">
    <source>
        <dbReference type="EMBL" id="SQJ04781.1"/>
    </source>
</evidence>
<protein>
    <submittedName>
        <fullName evidence="1">Phage terminase, small subunit</fullName>
    </submittedName>
</protein>
<dbReference type="Pfam" id="PF05119">
    <property type="entry name" value="Terminase_4"/>
    <property type="match status" value="1"/>
</dbReference>
<dbReference type="AlphaFoldDB" id="A0AAX2JCH3"/>
<gene>
    <name evidence="1" type="ORF">NCTC12112_01909</name>
</gene>
<dbReference type="KEGG" id="ful:C4N20_00210"/>
<dbReference type="InterPro" id="IPR006448">
    <property type="entry name" value="Phage_term_ssu_P27"/>
</dbReference>
<dbReference type="NCBIfam" id="TIGR01558">
    <property type="entry name" value="sm_term_P27"/>
    <property type="match status" value="1"/>
</dbReference>